<organism evidence="1">
    <name type="scientific">Microplitis mediator bracovirus</name>
    <dbReference type="NCBI Taxonomy" id="1836595"/>
    <lineage>
        <taxon>Viruses</taxon>
        <taxon>Viruses incertae sedis</taxon>
        <taxon>Polydnaviriformidae</taxon>
        <taxon>Bracoviriform</taxon>
    </lineage>
</organism>
<accession>A0A1D5APJ0</accession>
<evidence type="ECO:0000313" key="1">
    <source>
        <dbReference type="EMBL" id="AOH69137.1"/>
    </source>
</evidence>
<name>A0A1D5APJ0_9VIRU</name>
<gene>
    <name evidence="1" type="ORF">A6F54_64</name>
</gene>
<protein>
    <submittedName>
        <fullName evidence="1">Uncharacterized protein</fullName>
    </submittedName>
</protein>
<dbReference type="EMBL" id="KX223736">
    <property type="protein sequence ID" value="AOH69137.1"/>
    <property type="molecule type" value="Genomic_DNA"/>
</dbReference>
<proteinExistence type="predicted"/>
<reference evidence="1" key="1">
    <citation type="journal article" date="2016" name="PLoS ONE">
        <title>Analysis of Genetic Variation across the Encapsidated Genome of Microplitis demolitor Bracovirus in Parasitoid Wasps.</title>
        <authorList>
            <person name="Burke G.R."/>
        </authorList>
    </citation>
    <scope>NUCLEOTIDE SEQUENCE</scope>
    <source>
        <strain evidence="1">UGA</strain>
    </source>
</reference>
<sequence length="139" mass="16215">MLYEDEDSAYAEIDESESDDEIYELIGSEDPDDAWLTANDPIFWCLAPAHLEEVAWLFRAAPTRQPRDSMQNPLTLLEYYILMDVDELLDRLWLAPKRVHDALCMMWVRVKNRRNLATKNSILHSLGPELDFLFDQDPA</sequence>